<evidence type="ECO:0000256" key="15">
    <source>
        <dbReference type="SAM" id="MobiDB-lite"/>
    </source>
</evidence>
<dbReference type="InterPro" id="IPR039421">
    <property type="entry name" value="Type_1_exporter"/>
</dbReference>
<dbReference type="InterPro" id="IPR000980">
    <property type="entry name" value="SH2"/>
</dbReference>
<dbReference type="PROSITE" id="PS00211">
    <property type="entry name" value="ABC_TRANSPORTER_1"/>
    <property type="match status" value="2"/>
</dbReference>
<evidence type="ECO:0000313" key="21">
    <source>
        <dbReference type="Proteomes" id="UP000092444"/>
    </source>
</evidence>
<dbReference type="Gene3D" id="3.30.505.10">
    <property type="entry name" value="SH2 domain"/>
    <property type="match status" value="1"/>
</dbReference>
<dbReference type="SUPFAM" id="SSF52540">
    <property type="entry name" value="P-loop containing nucleoside triphosphate hydrolases"/>
    <property type="match status" value="2"/>
</dbReference>
<feature type="transmembrane region" description="Helical" evidence="16">
    <location>
        <begin position="1025"/>
        <end position="1048"/>
    </location>
</feature>
<accession>A0A1B0G5W0</accession>
<evidence type="ECO:0000256" key="5">
    <source>
        <dbReference type="ARBA" id="ARBA00022692"/>
    </source>
</evidence>
<dbReference type="GO" id="GO:0005743">
    <property type="term" value="C:mitochondrial inner membrane"/>
    <property type="evidence" value="ECO:0007669"/>
    <property type="project" value="TreeGrafter"/>
</dbReference>
<feature type="transmembrane region" description="Helical" evidence="16">
    <location>
        <begin position="244"/>
        <end position="264"/>
    </location>
</feature>
<evidence type="ECO:0000256" key="11">
    <source>
        <dbReference type="ARBA" id="ARBA00023136"/>
    </source>
</evidence>
<keyword evidence="10 16" id="KW-1133">Transmembrane helix</keyword>
<keyword evidence="9" id="KW-1278">Translocase</keyword>
<dbReference type="GO" id="GO:0008559">
    <property type="term" value="F:ABC-type xenobiotic transporter activity"/>
    <property type="evidence" value="ECO:0007669"/>
    <property type="project" value="UniProtKB-EC"/>
</dbReference>
<dbReference type="Proteomes" id="UP000092444">
    <property type="component" value="Unassembled WGS sequence"/>
</dbReference>
<feature type="region of interest" description="Disordered" evidence="15">
    <location>
        <begin position="708"/>
        <end position="772"/>
    </location>
</feature>
<dbReference type="CDD" id="cd03249">
    <property type="entry name" value="ABC_MTABC3_MDL1_MDL2"/>
    <property type="match status" value="2"/>
</dbReference>
<evidence type="ECO:0000256" key="14">
    <source>
        <dbReference type="PROSITE-ProRule" id="PRU00191"/>
    </source>
</evidence>
<dbReference type="CDD" id="cd18578">
    <property type="entry name" value="ABC_6TM_Pgp_ABCB1_D2_like"/>
    <property type="match status" value="1"/>
</dbReference>
<dbReference type="Gene3D" id="1.20.1560.10">
    <property type="entry name" value="ABC transporter type 1, transmembrane domain"/>
    <property type="match status" value="1"/>
</dbReference>
<dbReference type="InterPro" id="IPR036640">
    <property type="entry name" value="ABC1_TM_sf"/>
</dbReference>
<evidence type="ECO:0000259" key="17">
    <source>
        <dbReference type="PROSITE" id="PS50001"/>
    </source>
</evidence>
<evidence type="ECO:0000256" key="16">
    <source>
        <dbReference type="SAM" id="Phobius"/>
    </source>
</evidence>
<evidence type="ECO:0000256" key="6">
    <source>
        <dbReference type="ARBA" id="ARBA00022737"/>
    </source>
</evidence>
<dbReference type="GO" id="GO:0090374">
    <property type="term" value="P:oligopeptide export from mitochondrion"/>
    <property type="evidence" value="ECO:0007669"/>
    <property type="project" value="TreeGrafter"/>
</dbReference>
<comment type="subcellular location">
    <subcellularLocation>
        <location evidence="1">Membrane</location>
        <topology evidence="1">Multi-pass membrane protein</topology>
    </subcellularLocation>
</comment>
<organism evidence="20 21">
    <name type="scientific">Glossina morsitans morsitans</name>
    <name type="common">Savannah tsetse fly</name>
    <dbReference type="NCBI Taxonomy" id="37546"/>
    <lineage>
        <taxon>Eukaryota</taxon>
        <taxon>Metazoa</taxon>
        <taxon>Ecdysozoa</taxon>
        <taxon>Arthropoda</taxon>
        <taxon>Hexapoda</taxon>
        <taxon>Insecta</taxon>
        <taxon>Pterygota</taxon>
        <taxon>Neoptera</taxon>
        <taxon>Endopterygota</taxon>
        <taxon>Diptera</taxon>
        <taxon>Brachycera</taxon>
        <taxon>Muscomorpha</taxon>
        <taxon>Hippoboscoidea</taxon>
        <taxon>Glossinidae</taxon>
        <taxon>Glossina</taxon>
    </lineage>
</organism>
<comment type="catalytic activity">
    <reaction evidence="13">
        <text>ATP + H2O + xenobioticSide 1 = ADP + phosphate + xenobioticSide 2.</text>
        <dbReference type="EC" id="7.6.2.2"/>
    </reaction>
</comment>
<dbReference type="PROSITE" id="PS50001">
    <property type="entry name" value="SH2"/>
    <property type="match status" value="1"/>
</dbReference>
<dbReference type="SMART" id="SM00382">
    <property type="entry name" value="AAA"/>
    <property type="match status" value="2"/>
</dbReference>
<dbReference type="FunFam" id="3.40.50.300:FF:000479">
    <property type="entry name" value="Multidrug resistance protein 1A"/>
    <property type="match status" value="1"/>
</dbReference>
<feature type="compositionally biased region" description="Basic residues" evidence="15">
    <location>
        <begin position="760"/>
        <end position="772"/>
    </location>
</feature>
<evidence type="ECO:0000256" key="10">
    <source>
        <dbReference type="ARBA" id="ARBA00022989"/>
    </source>
</evidence>
<dbReference type="PROSITE" id="PS50893">
    <property type="entry name" value="ABC_TRANSPORTER_2"/>
    <property type="match status" value="2"/>
</dbReference>
<dbReference type="InterPro" id="IPR003439">
    <property type="entry name" value="ABC_transporter-like_ATP-bd"/>
</dbReference>
<dbReference type="GO" id="GO:0017085">
    <property type="term" value="P:response to insecticide"/>
    <property type="evidence" value="ECO:0007669"/>
    <property type="project" value="UniProtKB-ARBA"/>
</dbReference>
<feature type="domain" description="ABC transmembrane type-1" evidence="19">
    <location>
        <begin position="799"/>
        <end position="1085"/>
    </location>
</feature>
<dbReference type="EMBL" id="CCAG010007477">
    <property type="status" value="NOT_ANNOTATED_CDS"/>
    <property type="molecule type" value="Genomic_DNA"/>
</dbReference>
<comment type="similarity">
    <text evidence="2">Belongs to the ABC transporter superfamily. ABCB family. Multidrug resistance exporter (TC 3.A.1.201) subfamily.</text>
</comment>
<evidence type="ECO:0000313" key="20">
    <source>
        <dbReference type="EnsemblMetazoa" id="GMOY008705-PA"/>
    </source>
</evidence>
<feature type="transmembrane region" description="Helical" evidence="16">
    <location>
        <begin position="389"/>
        <end position="409"/>
    </location>
</feature>
<evidence type="ECO:0000256" key="8">
    <source>
        <dbReference type="ARBA" id="ARBA00022840"/>
    </source>
</evidence>
<protein>
    <recommendedName>
        <fullName evidence="3">ABC-type xenobiotic transporter</fullName>
        <ecNumber evidence="3">7.6.2.2</ecNumber>
    </recommendedName>
</protein>
<dbReference type="PANTHER" id="PTHR43394">
    <property type="entry name" value="ATP-DEPENDENT PERMEASE MDL1, MITOCHONDRIAL"/>
    <property type="match status" value="1"/>
</dbReference>
<evidence type="ECO:0000259" key="19">
    <source>
        <dbReference type="PROSITE" id="PS50929"/>
    </source>
</evidence>
<evidence type="ECO:0000256" key="13">
    <source>
        <dbReference type="ARBA" id="ARBA00034018"/>
    </source>
</evidence>
<keyword evidence="5 16" id="KW-0812">Transmembrane</keyword>
<keyword evidence="12" id="KW-0325">Glycoprotein</keyword>
<keyword evidence="7" id="KW-0547">Nucleotide-binding</keyword>
<feature type="domain" description="ABC transmembrane type-1" evidence="19">
    <location>
        <begin position="166"/>
        <end position="417"/>
    </location>
</feature>
<name>A0A1B0G5W0_GLOMM</name>
<evidence type="ECO:0000256" key="3">
    <source>
        <dbReference type="ARBA" id="ARBA00012191"/>
    </source>
</evidence>
<feature type="transmembrane region" description="Helical" evidence="16">
    <location>
        <begin position="54"/>
        <end position="77"/>
    </location>
</feature>
<keyword evidence="21" id="KW-1185">Reference proteome</keyword>
<evidence type="ECO:0000256" key="12">
    <source>
        <dbReference type="ARBA" id="ARBA00023180"/>
    </source>
</evidence>
<dbReference type="PROSITE" id="PS50929">
    <property type="entry name" value="ABC_TM1F"/>
    <property type="match status" value="2"/>
</dbReference>
<evidence type="ECO:0000256" key="2">
    <source>
        <dbReference type="ARBA" id="ARBA00007577"/>
    </source>
</evidence>
<feature type="transmembrane region" description="Helical" evidence="16">
    <location>
        <begin position="346"/>
        <end position="369"/>
    </location>
</feature>
<evidence type="ECO:0000256" key="9">
    <source>
        <dbReference type="ARBA" id="ARBA00022967"/>
    </source>
</evidence>
<evidence type="ECO:0000256" key="4">
    <source>
        <dbReference type="ARBA" id="ARBA00022448"/>
    </source>
</evidence>
<feature type="transmembrane region" description="Helical" evidence="16">
    <location>
        <begin position="919"/>
        <end position="937"/>
    </location>
</feature>
<dbReference type="EC" id="7.6.2.2" evidence="3"/>
<evidence type="ECO:0000256" key="1">
    <source>
        <dbReference type="ARBA" id="ARBA00004141"/>
    </source>
</evidence>
<dbReference type="PANTHER" id="PTHR43394:SF27">
    <property type="entry name" value="ATP-DEPENDENT TRANSLOCASE ABCB1-LIKE"/>
    <property type="match status" value="1"/>
</dbReference>
<dbReference type="Pfam" id="PF00017">
    <property type="entry name" value="SH2"/>
    <property type="match status" value="1"/>
</dbReference>
<dbReference type="SMART" id="SM00252">
    <property type="entry name" value="SH2"/>
    <property type="match status" value="1"/>
</dbReference>
<dbReference type="InterPro" id="IPR027417">
    <property type="entry name" value="P-loop_NTPase"/>
</dbReference>
<feature type="transmembrane region" description="Helical" evidence="16">
    <location>
        <begin position="840"/>
        <end position="866"/>
    </location>
</feature>
<dbReference type="EMBL" id="CCAG010007476">
    <property type="status" value="NOT_ANNOTATED_CDS"/>
    <property type="molecule type" value="Genomic_DNA"/>
</dbReference>
<evidence type="ECO:0000256" key="7">
    <source>
        <dbReference type="ARBA" id="ARBA00022741"/>
    </source>
</evidence>
<feature type="domain" description="ABC transporter" evidence="18">
    <location>
        <begin position="452"/>
        <end position="688"/>
    </location>
</feature>
<reference evidence="20" key="1">
    <citation type="submission" date="2020-05" db="UniProtKB">
        <authorList>
            <consortium name="EnsemblMetazoa"/>
        </authorList>
    </citation>
    <scope>IDENTIFICATION</scope>
    <source>
        <strain evidence="20">Yale</strain>
    </source>
</reference>
<feature type="transmembrane region" description="Helical" evidence="16">
    <location>
        <begin position="166"/>
        <end position="190"/>
    </location>
</feature>
<dbReference type="InterPro" id="IPR011527">
    <property type="entry name" value="ABC1_TM_dom"/>
</dbReference>
<keyword evidence="6" id="KW-0677">Repeat</keyword>
<dbReference type="FunFam" id="3.40.50.300:FF:000205">
    <property type="entry name" value="ABC transporter B family member 4"/>
    <property type="match status" value="1"/>
</dbReference>
<feature type="transmembrane region" description="Helical" evidence="16">
    <location>
        <begin position="270"/>
        <end position="289"/>
    </location>
</feature>
<dbReference type="STRING" id="37546.A0A1B0G5W0"/>
<dbReference type="FunFam" id="1.20.1560.10:FF:000009">
    <property type="entry name" value="ABC transporter B family member 1"/>
    <property type="match status" value="1"/>
</dbReference>
<keyword evidence="4" id="KW-0813">Transport</keyword>
<keyword evidence="8" id="KW-0067">ATP-binding</keyword>
<feature type="domain" description="ABC transporter" evidence="18">
    <location>
        <begin position="1121"/>
        <end position="1360"/>
    </location>
</feature>
<feature type="compositionally biased region" description="Acidic residues" evidence="15">
    <location>
        <begin position="715"/>
        <end position="731"/>
    </location>
</feature>
<proteinExistence type="inferred from homology"/>
<dbReference type="Gene3D" id="3.40.50.300">
    <property type="entry name" value="P-loop containing nucleotide triphosphate hydrolases"/>
    <property type="match status" value="2"/>
</dbReference>
<dbReference type="PhylomeDB" id="A0A1B0G5W0"/>
<dbReference type="GO" id="GO:0016887">
    <property type="term" value="F:ATP hydrolysis activity"/>
    <property type="evidence" value="ECO:0007669"/>
    <property type="project" value="InterPro"/>
</dbReference>
<dbReference type="Pfam" id="PF00005">
    <property type="entry name" value="ABC_tran"/>
    <property type="match status" value="2"/>
</dbReference>
<feature type="compositionally biased region" description="Basic and acidic residues" evidence="15">
    <location>
        <begin position="750"/>
        <end position="759"/>
    </location>
</feature>
<dbReference type="CDD" id="cd18577">
    <property type="entry name" value="ABC_6TM_Pgp_ABCB1_D1_like"/>
    <property type="match status" value="1"/>
</dbReference>
<dbReference type="EnsemblMetazoa" id="GMOY008705-RA">
    <property type="protein sequence ID" value="GMOY008705-PA"/>
    <property type="gene ID" value="GMOY008705"/>
</dbReference>
<dbReference type="SUPFAM" id="SSF90123">
    <property type="entry name" value="ABC transporter transmembrane region"/>
    <property type="match status" value="2"/>
</dbReference>
<keyword evidence="14" id="KW-0727">SH2 domain</keyword>
<feature type="transmembrane region" description="Helical" evidence="16">
    <location>
        <begin position="795"/>
        <end position="820"/>
    </location>
</feature>
<feature type="transmembrane region" description="Helical" evidence="16">
    <location>
        <begin position="943"/>
        <end position="960"/>
    </location>
</feature>
<dbReference type="InterPro" id="IPR003593">
    <property type="entry name" value="AAA+_ATPase"/>
</dbReference>
<feature type="domain" description="SH2" evidence="17">
    <location>
        <begin position="110"/>
        <end position="205"/>
    </location>
</feature>
<dbReference type="Pfam" id="PF00664">
    <property type="entry name" value="ABC_membrane"/>
    <property type="match status" value="2"/>
</dbReference>
<keyword evidence="11 16" id="KW-0472">Membrane</keyword>
<dbReference type="GO" id="GO:0097254">
    <property type="term" value="P:renal tubular secretion"/>
    <property type="evidence" value="ECO:0007669"/>
    <property type="project" value="UniProtKB-ARBA"/>
</dbReference>
<dbReference type="GO" id="GO:0005524">
    <property type="term" value="F:ATP binding"/>
    <property type="evidence" value="ECO:0007669"/>
    <property type="project" value="UniProtKB-KW"/>
</dbReference>
<dbReference type="InterPro" id="IPR036860">
    <property type="entry name" value="SH2_dom_sf"/>
</dbReference>
<sequence length="1364" mass="150457">MHLNRIGSEKNKKSENILTQTGNFKGLKNESATQTAKQFSYFQLFRYATVAERFLIFLAIILASLSAVNVPFCVAIYGEFTSLLIDRTVGVGTSSATFFLPIFGGGKVLWYHGAITRIEAETTLRPLSEGSFLVRNCESTKQDYSLSLKTNATHDENMQAIKVDGWAFLLGSIVGSALQLLTIAISVNILNKSALKQISRVRKLFLESILRQDMSWYDTNSGNNFAGKMAEDLDKMKEGIGEKIGIFTYLIVTFVLGIAVSFFYGWKLTLVMLLCCPFIVLSTALVAKIQSSLTEKELKAYSNAGAVAEEVFSGLRTVFAFGGEKKEVQRFTNLLKPAEDMGRKRGLYSGIGGCIMWFIIYSGYALAMWYGVNLVLSDRLEEHKSYTPAVLVIVLFGIIIGAQSIGFASPHIEAFGTAKGAAQSVFTTIDRKSYIDPLSDEGAKPSAVRGQISFENLYFRYPARADVKILQGFSLEVNAGETVALVGASGCGKSTTLQLFQRFYDPLSGDVKLDGRNIRDLNVAWLRAQIGVVGQEPVLFATTIEENIRYGKPTATKEEIKQAARIANCHDFIVKLPKGYETMVGERGAQMSGGQKQRIAIARAIINDPKILLLDEATSALDPTSEKKVQIALEEASRGRTTLVVSHRLSTITNADKIVFVKDGVVAEQGTHEQLMAKGGLYNQLVNITKTSEELEDDDDEQQQADIEAKINNNEPEEEEEETDEEEEEDKESTAATQAYDNGGFTLERGVSDVRESEKRKRKKSKKSKKRVKKEEEKKYEVSFSRIMKLNAPEWPYIALGCVAAALHGATFPAWAIFFGDFFAIMSNADNAYVQSEATFLSYLFMAIGVVAGLGTFVQTFMFNTAGAKMTSRLRRDTFETLLKQEAAYFDHSSNSVGALCSRLAADCSNVQGATGTRIGMMLQCLSTLLVGIAVAFVYSWNLTLVTIVLVPFICLSIFLESRYMESSSLTEKAAFESASRIAVEAIANVRTVTSLGQERYVLQRYSSQIDLVHKSCVKKLRFRGFVYGLGQSAPFFAYGISLFYGAILVANGLPYENVIKVAESLLFGSWMLGQALAFSPNVGAGVYSAGRLFKLFDRLPAQYIPKIRPFNTAEKSEGNIVYENVSFEYPTRQGIPILRNFNLEIQKGSTVALVGPSGSGKSTCVQLLLRYYDPIKGSINLSGTPTTDFTLETLRSKLSLVSQEPVLFDRSIADNIAYGNNCRDPMPMTEIIDAAKKANIHDFITSLPQGYETLLGSKGAQLSGGQKQRIAIARAMVRNPKILILDEATSALDMESEKVVQQALEVARSGRTCITIAHRLTTVRDADVICVLKKGVIVEKGTHDELMNLKRIYYKLYIMQQVT</sequence>
<evidence type="ECO:0000259" key="18">
    <source>
        <dbReference type="PROSITE" id="PS50893"/>
    </source>
</evidence>
<dbReference type="SUPFAM" id="SSF55550">
    <property type="entry name" value="SH2 domain"/>
    <property type="match status" value="1"/>
</dbReference>
<dbReference type="InterPro" id="IPR017871">
    <property type="entry name" value="ABC_transporter-like_CS"/>
</dbReference>
<dbReference type="GO" id="GO:0015421">
    <property type="term" value="F:ABC-type oligopeptide transporter activity"/>
    <property type="evidence" value="ECO:0007669"/>
    <property type="project" value="TreeGrafter"/>
</dbReference>